<name>A0A364REB5_9BACT</name>
<dbReference type="Pfam" id="PF24716">
    <property type="entry name" value="WapI"/>
    <property type="match status" value="1"/>
</dbReference>
<protein>
    <submittedName>
        <fullName evidence="1">Uncharacterized protein</fullName>
    </submittedName>
</protein>
<sequence length="139" mass="15661">MKIKIGNNSEYLIFTNFSPENGEKGEFANDFYNVSLQLNVNGITSNIGASIRVGELSQLYTDLLKLYDTLKYSFVFSSIEDNVNLHFTPTVTGQIEIKGYLRNSDYTGSIDFTIEADQTFMPSTIKEVKKFLESIVGEN</sequence>
<gene>
    <name evidence="1" type="ORF">DP923_12680</name>
</gene>
<dbReference type="EMBL" id="QMDV01000003">
    <property type="protein sequence ID" value="RAU82614.1"/>
    <property type="molecule type" value="Genomic_DNA"/>
</dbReference>
<dbReference type="RefSeq" id="WP_112306207.1">
    <property type="nucleotide sequence ID" value="NZ_QMDV01000003.1"/>
</dbReference>
<dbReference type="OrthoDB" id="852172at2"/>
<accession>A0A364REB5</accession>
<evidence type="ECO:0000313" key="1">
    <source>
        <dbReference type="EMBL" id="RAU82614.1"/>
    </source>
</evidence>
<organism evidence="1 2">
    <name type="scientific">Pontibacter arcticus</name>
    <dbReference type="NCBI Taxonomy" id="2080288"/>
    <lineage>
        <taxon>Bacteria</taxon>
        <taxon>Pseudomonadati</taxon>
        <taxon>Bacteroidota</taxon>
        <taxon>Cytophagia</taxon>
        <taxon>Cytophagales</taxon>
        <taxon>Hymenobacteraceae</taxon>
        <taxon>Pontibacter</taxon>
    </lineage>
</organism>
<keyword evidence="2" id="KW-1185">Reference proteome</keyword>
<comment type="caution">
    <text evidence="1">The sequence shown here is derived from an EMBL/GenBank/DDBJ whole genome shotgun (WGS) entry which is preliminary data.</text>
</comment>
<dbReference type="AlphaFoldDB" id="A0A364REB5"/>
<reference evidence="1 2" key="1">
    <citation type="submission" date="2018-06" db="EMBL/GenBank/DDBJ databases">
        <authorList>
            <person name="Liu Z.-W."/>
        </authorList>
    </citation>
    <scope>NUCLEOTIDE SEQUENCE [LARGE SCALE GENOMIC DNA]</scope>
    <source>
        <strain evidence="1 2">2b14</strain>
    </source>
</reference>
<reference evidence="1 2" key="2">
    <citation type="submission" date="2018-07" db="EMBL/GenBank/DDBJ databases">
        <title>Pontibacter sp. 2b14 genomic sequence and assembly.</title>
        <authorList>
            <person name="Du Z.-J."/>
        </authorList>
    </citation>
    <scope>NUCLEOTIDE SEQUENCE [LARGE SCALE GENOMIC DNA]</scope>
    <source>
        <strain evidence="1 2">2b14</strain>
    </source>
</reference>
<dbReference type="Proteomes" id="UP000251692">
    <property type="component" value="Unassembled WGS sequence"/>
</dbReference>
<proteinExistence type="predicted"/>
<evidence type="ECO:0000313" key="2">
    <source>
        <dbReference type="Proteomes" id="UP000251692"/>
    </source>
</evidence>
<dbReference type="InterPro" id="IPR056510">
    <property type="entry name" value="WapI"/>
</dbReference>